<evidence type="ECO:0000313" key="4">
    <source>
        <dbReference type="Proteomes" id="UP001148838"/>
    </source>
</evidence>
<dbReference type="Gene3D" id="2.60.40.790">
    <property type="match status" value="1"/>
</dbReference>
<evidence type="ECO:0000256" key="1">
    <source>
        <dbReference type="ARBA" id="ARBA00022553"/>
    </source>
</evidence>
<gene>
    <name evidence="3" type="ORF">ANN_04924</name>
</gene>
<keyword evidence="4" id="KW-1185">Reference proteome</keyword>
<reference evidence="3 4" key="1">
    <citation type="journal article" date="2022" name="Allergy">
        <title>Genome assembly and annotation of Periplaneta americana reveal a comprehensive cockroach allergen profile.</title>
        <authorList>
            <person name="Wang L."/>
            <person name="Xiong Q."/>
            <person name="Saelim N."/>
            <person name="Wang L."/>
            <person name="Nong W."/>
            <person name="Wan A.T."/>
            <person name="Shi M."/>
            <person name="Liu X."/>
            <person name="Cao Q."/>
            <person name="Hui J.H.L."/>
            <person name="Sookrung N."/>
            <person name="Leung T.F."/>
            <person name="Tungtrongchitr A."/>
            <person name="Tsui S.K.W."/>
        </authorList>
    </citation>
    <scope>NUCLEOTIDE SEQUENCE [LARGE SCALE GENOMIC DNA]</scope>
    <source>
        <strain evidence="3">PWHHKU_190912</strain>
    </source>
</reference>
<proteinExistence type="predicted"/>
<dbReference type="PROSITE" id="PS51203">
    <property type="entry name" value="CS"/>
    <property type="match status" value="1"/>
</dbReference>
<dbReference type="EMBL" id="JAJSOF020000013">
    <property type="protein sequence ID" value="KAJ4443256.1"/>
    <property type="molecule type" value="Genomic_DNA"/>
</dbReference>
<dbReference type="InterPro" id="IPR007052">
    <property type="entry name" value="CS_dom"/>
</dbReference>
<keyword evidence="1" id="KW-0597">Phosphoprotein</keyword>
<dbReference type="InterPro" id="IPR025934">
    <property type="entry name" value="NudC_N_dom"/>
</dbReference>
<accession>A0ABQ8TAY3</accession>
<dbReference type="Pfam" id="PF04969">
    <property type="entry name" value="CS"/>
    <property type="match status" value="1"/>
</dbReference>
<evidence type="ECO:0000259" key="2">
    <source>
        <dbReference type="PROSITE" id="PS51203"/>
    </source>
</evidence>
<dbReference type="PANTHER" id="PTHR12356">
    <property type="entry name" value="NUCLEAR MOVEMENT PROTEIN NUDC"/>
    <property type="match status" value="1"/>
</dbReference>
<evidence type="ECO:0000313" key="3">
    <source>
        <dbReference type="EMBL" id="KAJ4443256.1"/>
    </source>
</evidence>
<dbReference type="SUPFAM" id="SSF49764">
    <property type="entry name" value="HSP20-like chaperones"/>
    <property type="match status" value="1"/>
</dbReference>
<feature type="domain" description="CS" evidence="2">
    <location>
        <begin position="151"/>
        <end position="245"/>
    </location>
</feature>
<dbReference type="InterPro" id="IPR008978">
    <property type="entry name" value="HSP20-like_chaperone"/>
</dbReference>
<dbReference type="Pfam" id="PF14050">
    <property type="entry name" value="Nudc_N"/>
    <property type="match status" value="1"/>
</dbReference>
<sequence>MALSSNDEVLLGILKEKGHILPFLDAVFGFLYRCTDFYRIQNYPSDKLGFPSGVAEMYVMKMLKKWEMQAREDDEYYKKKRISHVEDVPPAIQEVVLPSEEDSTSQQADSQKKTVSEDAFIAVANLFLCLGSRSTTKQKSAPSSGDHYNGAILDNYRWSQTVIDLDVQVPVPEHVLKARDVRVDVTATTMSVAVKEEGGSAWTTLMSGKLCWRTNKDESIWSLEAGKHVQVHLEKSQERWWDSLLVSEPKIDLSKIDATRSMDDLAQDEQMKIQELMWNQERKQQGLPTSDQLAAESILKEAWNKEGSPFLGTEYDPTLINFGNECSQLPGNYGDHA</sequence>
<comment type="caution">
    <text evidence="3">The sequence shown here is derived from an EMBL/GenBank/DDBJ whole genome shotgun (WGS) entry which is preliminary data.</text>
</comment>
<organism evidence="3 4">
    <name type="scientific">Periplaneta americana</name>
    <name type="common">American cockroach</name>
    <name type="synonym">Blatta americana</name>
    <dbReference type="NCBI Taxonomy" id="6978"/>
    <lineage>
        <taxon>Eukaryota</taxon>
        <taxon>Metazoa</taxon>
        <taxon>Ecdysozoa</taxon>
        <taxon>Arthropoda</taxon>
        <taxon>Hexapoda</taxon>
        <taxon>Insecta</taxon>
        <taxon>Pterygota</taxon>
        <taxon>Neoptera</taxon>
        <taxon>Polyneoptera</taxon>
        <taxon>Dictyoptera</taxon>
        <taxon>Blattodea</taxon>
        <taxon>Blattoidea</taxon>
        <taxon>Blattidae</taxon>
        <taxon>Blattinae</taxon>
        <taxon>Periplaneta</taxon>
    </lineage>
</organism>
<dbReference type="Proteomes" id="UP001148838">
    <property type="component" value="Unassembled WGS sequence"/>
</dbReference>
<dbReference type="PANTHER" id="PTHR12356:SF19">
    <property type="entry name" value="NUDC DOMAIN-CONTAINING PROTEIN 3"/>
    <property type="match status" value="1"/>
</dbReference>
<protein>
    <recommendedName>
        <fullName evidence="2">CS domain-containing protein</fullName>
    </recommendedName>
</protein>
<dbReference type="InterPro" id="IPR037898">
    <property type="entry name" value="NudC_fam"/>
</dbReference>
<name>A0ABQ8TAY3_PERAM</name>